<dbReference type="Gene3D" id="3.80.10.10">
    <property type="entry name" value="Ribonuclease Inhibitor"/>
    <property type="match status" value="1"/>
</dbReference>
<accession>A0A4R8RUJ5</accession>
<sequence>MACACLYSYRSIRIDAVHYCLLETHLSEQRKNKGFLRNNADPVNVPAVRLRLLYRTLCENEQRLGAMVRYLKLPHALWEAAGAELAPFVYMLPNLRYADFPRDLFADKGRYSTFRPILESRCQDLRKMAYHRGAEASLSTLATSSTWRNLEVLELVEIEVDPCILRCALRELGKLRAIKLSDSGSFSDVIFAHFEGLPPFPCLVELVLRNTPAVTAGGLLEYLSRADTRNKLAVLALLDTGVLTESLAEVLSAAHRLQTLALEATVIKGIDSKPSISRLASKSLQKLRFELTTPDDPVGSRSRTLASHHAYLAASLQANDMPNLTSVYLLGEHLVHQLALSLPRLASSSACGADSLDPATNDGMVTPRSRAIPTSGVFRDPIPSHSVAFSQKLAIYTRTEDIVDWPFHGSQFSMPVRDRLVSSYGLNHDVAGWGWHNHGVSRKWIMIRDQQGMLGGLCQSGPDSNNRTEKAVWSANEERGADLLR</sequence>
<name>A0A4R8RUJ5_COLTR</name>
<evidence type="ECO:0008006" key="4">
    <source>
        <dbReference type="Google" id="ProtNLM"/>
    </source>
</evidence>
<keyword evidence="3" id="KW-1185">Reference proteome</keyword>
<dbReference type="EMBL" id="RYZW01000027">
    <property type="protein sequence ID" value="TDZ61877.1"/>
    <property type="molecule type" value="Genomic_DNA"/>
</dbReference>
<feature type="region of interest" description="Disordered" evidence="1">
    <location>
        <begin position="457"/>
        <end position="485"/>
    </location>
</feature>
<organism evidence="2 3">
    <name type="scientific">Colletotrichum trifolii</name>
    <dbReference type="NCBI Taxonomy" id="5466"/>
    <lineage>
        <taxon>Eukaryota</taxon>
        <taxon>Fungi</taxon>
        <taxon>Dikarya</taxon>
        <taxon>Ascomycota</taxon>
        <taxon>Pezizomycotina</taxon>
        <taxon>Sordariomycetes</taxon>
        <taxon>Hypocreomycetidae</taxon>
        <taxon>Glomerellales</taxon>
        <taxon>Glomerellaceae</taxon>
        <taxon>Colletotrichum</taxon>
        <taxon>Colletotrichum orbiculare species complex</taxon>
    </lineage>
</organism>
<evidence type="ECO:0000256" key="1">
    <source>
        <dbReference type="SAM" id="MobiDB-lite"/>
    </source>
</evidence>
<dbReference type="InterPro" id="IPR032675">
    <property type="entry name" value="LRR_dom_sf"/>
</dbReference>
<feature type="compositionally biased region" description="Basic and acidic residues" evidence="1">
    <location>
        <begin position="466"/>
        <end position="485"/>
    </location>
</feature>
<dbReference type="Proteomes" id="UP000295703">
    <property type="component" value="Unassembled WGS sequence"/>
</dbReference>
<evidence type="ECO:0000313" key="2">
    <source>
        <dbReference type="EMBL" id="TDZ61877.1"/>
    </source>
</evidence>
<protein>
    <recommendedName>
        <fullName evidence="4">F-box domain-containing protein</fullName>
    </recommendedName>
</protein>
<dbReference type="AlphaFoldDB" id="A0A4R8RUJ5"/>
<comment type="caution">
    <text evidence="2">The sequence shown here is derived from an EMBL/GenBank/DDBJ whole genome shotgun (WGS) entry which is preliminary data.</text>
</comment>
<reference evidence="2 3" key="1">
    <citation type="submission" date="2018-12" db="EMBL/GenBank/DDBJ databases">
        <title>Genome sequence and assembly of Colletotrichum trifolii.</title>
        <authorList>
            <person name="Gan P."/>
            <person name="Shirasu K."/>
        </authorList>
    </citation>
    <scope>NUCLEOTIDE SEQUENCE [LARGE SCALE GENOMIC DNA]</scope>
    <source>
        <strain evidence="2 3">543-2</strain>
    </source>
</reference>
<dbReference type="STRING" id="5466.A0A4R8RUJ5"/>
<evidence type="ECO:0000313" key="3">
    <source>
        <dbReference type="Proteomes" id="UP000295703"/>
    </source>
</evidence>
<gene>
    <name evidence="2" type="ORF">CTRI78_v004023</name>
</gene>
<dbReference type="SUPFAM" id="SSF52047">
    <property type="entry name" value="RNI-like"/>
    <property type="match status" value="1"/>
</dbReference>
<proteinExistence type="predicted"/>